<dbReference type="InterPro" id="IPR001173">
    <property type="entry name" value="Glyco_trans_2-like"/>
</dbReference>
<accession>A0A1F4YD95</accession>
<dbReference type="Proteomes" id="UP000178176">
    <property type="component" value="Unassembled WGS sequence"/>
</dbReference>
<name>A0A1F4YD95_9BACT</name>
<reference evidence="2 3" key="1">
    <citation type="journal article" date="2016" name="Nat. Commun.">
        <title>Thousands of microbial genomes shed light on interconnected biogeochemical processes in an aquifer system.</title>
        <authorList>
            <person name="Anantharaman K."/>
            <person name="Brown C.T."/>
            <person name="Hug L.A."/>
            <person name="Sharon I."/>
            <person name="Castelle C.J."/>
            <person name="Probst A.J."/>
            <person name="Thomas B.C."/>
            <person name="Singh A."/>
            <person name="Wilkins M.J."/>
            <person name="Karaoz U."/>
            <person name="Brodie E.L."/>
            <person name="Williams K.H."/>
            <person name="Hubbard S.S."/>
            <person name="Banfield J.F."/>
        </authorList>
    </citation>
    <scope>NUCLEOTIDE SEQUENCE [LARGE SCALE GENOMIC DNA]</scope>
</reference>
<sequence>MLKIIAHCMVKNEERFIWYALNSVLDFVDKIMVWDTGSSDKTVPIIQLLKSPKIEFKEVGSVDIHSFTAVRQQMLEVTPGEFTWLMILDGDEIWPQSSIKSTVQYCRLHPDCESVVVRTRNLVGDIYHSLPESTGHYHLTGRVGHLSLRFLNLKAIPGLHVARPHGQQGYFDQNNQLVQEHKAPNTKFLDIFYHHATHLNRSSMSLKVPKRQLKYKLSLGAKLPLSEIPSIFFIPHPQVVPDATLPAPISYWIKSVTLSPLKLIKSTLALPHQGY</sequence>
<evidence type="ECO:0000259" key="1">
    <source>
        <dbReference type="Pfam" id="PF00535"/>
    </source>
</evidence>
<protein>
    <recommendedName>
        <fullName evidence="1">Glycosyltransferase 2-like domain-containing protein</fullName>
    </recommendedName>
</protein>
<dbReference type="EMBL" id="MEXH01000026">
    <property type="protein sequence ID" value="OGC91945.1"/>
    <property type="molecule type" value="Genomic_DNA"/>
</dbReference>
<comment type="caution">
    <text evidence="2">The sequence shown here is derived from an EMBL/GenBank/DDBJ whole genome shotgun (WGS) entry which is preliminary data.</text>
</comment>
<dbReference type="Gene3D" id="3.90.550.10">
    <property type="entry name" value="Spore Coat Polysaccharide Biosynthesis Protein SpsA, Chain A"/>
    <property type="match status" value="1"/>
</dbReference>
<dbReference type="InterPro" id="IPR029044">
    <property type="entry name" value="Nucleotide-diphossugar_trans"/>
</dbReference>
<dbReference type="PANTHER" id="PTHR43630">
    <property type="entry name" value="POLY-BETA-1,6-N-ACETYL-D-GLUCOSAMINE SYNTHASE"/>
    <property type="match status" value="1"/>
</dbReference>
<dbReference type="AlphaFoldDB" id="A0A1F4YD95"/>
<dbReference type="Pfam" id="PF00535">
    <property type="entry name" value="Glycos_transf_2"/>
    <property type="match status" value="1"/>
</dbReference>
<dbReference type="PANTHER" id="PTHR43630:SF2">
    <property type="entry name" value="GLYCOSYLTRANSFERASE"/>
    <property type="match status" value="1"/>
</dbReference>
<evidence type="ECO:0000313" key="2">
    <source>
        <dbReference type="EMBL" id="OGC91945.1"/>
    </source>
</evidence>
<gene>
    <name evidence="2" type="ORF">A2876_03310</name>
</gene>
<organism evidence="2 3">
    <name type="scientific">Candidatus Amesbacteria bacterium RIFCSPHIGHO2_01_FULL_48_32b</name>
    <dbReference type="NCBI Taxonomy" id="1797253"/>
    <lineage>
        <taxon>Bacteria</taxon>
        <taxon>Candidatus Amesiibacteriota</taxon>
    </lineage>
</organism>
<evidence type="ECO:0000313" key="3">
    <source>
        <dbReference type="Proteomes" id="UP000178176"/>
    </source>
</evidence>
<dbReference type="SUPFAM" id="SSF53448">
    <property type="entry name" value="Nucleotide-diphospho-sugar transferases"/>
    <property type="match status" value="1"/>
</dbReference>
<proteinExistence type="predicted"/>
<feature type="domain" description="Glycosyltransferase 2-like" evidence="1">
    <location>
        <begin position="10"/>
        <end position="130"/>
    </location>
</feature>